<dbReference type="GO" id="GO:0009432">
    <property type="term" value="P:SOS response"/>
    <property type="evidence" value="ECO:0007669"/>
    <property type="project" value="UniProtKB-UniRule"/>
</dbReference>
<keyword evidence="12 13" id="KW-0742">SOS response</keyword>
<dbReference type="Pfam" id="PF12344">
    <property type="entry name" value="UvrB"/>
    <property type="match status" value="1"/>
</dbReference>
<feature type="domain" description="UVR" evidence="14">
    <location>
        <begin position="647"/>
        <end position="682"/>
    </location>
</feature>
<dbReference type="Pfam" id="PF04851">
    <property type="entry name" value="ResIII"/>
    <property type="match status" value="1"/>
</dbReference>
<evidence type="ECO:0000256" key="7">
    <source>
        <dbReference type="ARBA" id="ARBA00022840"/>
    </source>
</evidence>
<proteinExistence type="inferred from homology"/>
<evidence type="ECO:0000259" key="15">
    <source>
        <dbReference type="PROSITE" id="PS51192"/>
    </source>
</evidence>
<dbReference type="Pfam" id="PF17757">
    <property type="entry name" value="UvrB_inter"/>
    <property type="match status" value="1"/>
</dbReference>
<evidence type="ECO:0000256" key="11">
    <source>
        <dbReference type="ARBA" id="ARBA00029504"/>
    </source>
</evidence>
<dbReference type="InterPro" id="IPR001650">
    <property type="entry name" value="Helicase_C-like"/>
</dbReference>
<dbReference type="HAMAP" id="MF_00204">
    <property type="entry name" value="UvrB"/>
    <property type="match status" value="1"/>
</dbReference>
<organism evidence="17 18">
    <name type="scientific">Candidatus Sungbacteria bacterium RIFCSPLOWO2_12_FULL_41_11</name>
    <dbReference type="NCBI Taxonomy" id="1802286"/>
    <lineage>
        <taxon>Bacteria</taxon>
        <taxon>Candidatus Sungiibacteriota</taxon>
    </lineage>
</organism>
<dbReference type="PROSITE" id="PS51192">
    <property type="entry name" value="HELICASE_ATP_BIND_1"/>
    <property type="match status" value="1"/>
</dbReference>
<dbReference type="GO" id="GO:0009381">
    <property type="term" value="F:excinuclease ABC activity"/>
    <property type="evidence" value="ECO:0007669"/>
    <property type="project" value="UniProtKB-UniRule"/>
</dbReference>
<evidence type="ECO:0000256" key="6">
    <source>
        <dbReference type="ARBA" id="ARBA00022769"/>
    </source>
</evidence>
<evidence type="ECO:0000259" key="16">
    <source>
        <dbReference type="PROSITE" id="PS51194"/>
    </source>
</evidence>
<keyword evidence="3 12" id="KW-0963">Cytoplasm</keyword>
<feature type="domain" description="Helicase ATP-binding" evidence="15">
    <location>
        <begin position="25"/>
        <end position="178"/>
    </location>
</feature>
<dbReference type="CDD" id="cd18790">
    <property type="entry name" value="SF2_C_UvrB"/>
    <property type="match status" value="1"/>
</dbReference>
<dbReference type="GO" id="GO:0005737">
    <property type="term" value="C:cytoplasm"/>
    <property type="evidence" value="ECO:0007669"/>
    <property type="project" value="UniProtKB-SubCell"/>
</dbReference>
<dbReference type="AlphaFoldDB" id="A0A1G2LTJ4"/>
<evidence type="ECO:0000313" key="17">
    <source>
        <dbReference type="EMBL" id="OHA14169.1"/>
    </source>
</evidence>
<dbReference type="InterPro" id="IPR014001">
    <property type="entry name" value="Helicase_ATP-bd"/>
</dbReference>
<dbReference type="CDD" id="cd17916">
    <property type="entry name" value="DEXHc_UvrB"/>
    <property type="match status" value="1"/>
</dbReference>
<protein>
    <recommendedName>
        <fullName evidence="11 12">UvrABC system protein B</fullName>
        <shortName evidence="12">Protein UvrB</shortName>
    </recommendedName>
    <alternativeName>
        <fullName evidence="12">Excinuclease ABC subunit B</fullName>
    </alternativeName>
</protein>
<sequence length="682" mass="77628">MPSFKLVSKFKPMGDQPQAIEKLVANLDMGVLRQTLLGVTGSGKTFTMANVIERVQKPTLVISHNKTLAAQLYQEFKEFFPESAMHYFVSYYDYYQPEAYIPSTDTYIEKDAKINELIDGLRHASTASLLTRNDVIIVASVSCIYGIGDPEEYEKVANELKIGQKISPREVARYLVLLQYHRNDFDPRQGEFRIRGDMVEIHSPSGEEIIVVEFSGNSIEKITVRKVGTLNPKPYTPNPIKIFPAKHFVTPRQKLELAIKNIKQEAKERVAYFKKSGKLLEAQRLAERTNFDMEMLKETGYCNGIENYSRHLSFREPGSPPYTLIDYFNYAYGQQGDRDSLGVPVSKNWLCFIDESHATVPQLRGMYEGDFARKKTLVEYGFRLPSAIDNRPLKFPEFNKKVGPIIYVSATPADYELKMSVCKKLEAGSRKSEVAIAEQLIRPTGLLDPKIEVRKTAGQIKDVIREIKKRVAKKERSLVLALTKRLAEDIAEYLAEAGIKTTYLHSEIKTLDRPEILKGLRLGNYDAVVGINLLREGLDLPEVSFIAILDADKEGFLRNERTLLQITGRAARHLNGEVIMYADTVTDSMKRAMGETERRRQIQADYNAEHSITPQQIQKEIRKSLLEEAKGRQEEELAPLIPQGPKKDVLKALEREMKRAAKEMNFELAARIRDQIKKISKP</sequence>
<accession>A0A1G2LTJ4</accession>
<comment type="caution">
    <text evidence="17">The sequence shown here is derived from an EMBL/GenBank/DDBJ whole genome shotgun (WGS) entry which is preliminary data.</text>
</comment>
<dbReference type="InterPro" id="IPR036876">
    <property type="entry name" value="UVR_dom_sf"/>
</dbReference>
<dbReference type="GO" id="GO:0016887">
    <property type="term" value="F:ATP hydrolysis activity"/>
    <property type="evidence" value="ECO:0007669"/>
    <property type="project" value="InterPro"/>
</dbReference>
<feature type="binding site" evidence="12">
    <location>
        <begin position="38"/>
        <end position="45"/>
    </location>
    <ligand>
        <name>ATP</name>
        <dbReference type="ChEBI" id="CHEBI:30616"/>
    </ligand>
</feature>
<gene>
    <name evidence="12" type="primary">uvrB</name>
    <name evidence="17" type="ORF">A3G49_02930</name>
</gene>
<keyword evidence="9 12" id="KW-0234">DNA repair</keyword>
<dbReference type="InterPro" id="IPR024759">
    <property type="entry name" value="UvrB_YAD/RRR_dom"/>
</dbReference>
<dbReference type="Pfam" id="PF02151">
    <property type="entry name" value="UVR"/>
    <property type="match status" value="1"/>
</dbReference>
<dbReference type="Pfam" id="PF00271">
    <property type="entry name" value="Helicase_C"/>
    <property type="match status" value="1"/>
</dbReference>
<dbReference type="SUPFAM" id="SSF52540">
    <property type="entry name" value="P-loop containing nucleoside triphosphate hydrolases"/>
    <property type="match status" value="2"/>
</dbReference>
<keyword evidence="7 12" id="KW-0067">ATP-binding</keyword>
<dbReference type="GO" id="GO:0005524">
    <property type="term" value="F:ATP binding"/>
    <property type="evidence" value="ECO:0007669"/>
    <property type="project" value="UniProtKB-UniRule"/>
</dbReference>
<evidence type="ECO:0000256" key="4">
    <source>
        <dbReference type="ARBA" id="ARBA00022741"/>
    </source>
</evidence>
<comment type="subcellular location">
    <subcellularLocation>
        <location evidence="1 12 13">Cytoplasm</location>
    </subcellularLocation>
</comment>
<reference evidence="17 18" key="1">
    <citation type="journal article" date="2016" name="Nat. Commun.">
        <title>Thousands of microbial genomes shed light on interconnected biogeochemical processes in an aquifer system.</title>
        <authorList>
            <person name="Anantharaman K."/>
            <person name="Brown C.T."/>
            <person name="Hug L.A."/>
            <person name="Sharon I."/>
            <person name="Castelle C.J."/>
            <person name="Probst A.J."/>
            <person name="Thomas B.C."/>
            <person name="Singh A."/>
            <person name="Wilkins M.J."/>
            <person name="Karaoz U."/>
            <person name="Brodie E.L."/>
            <person name="Williams K.H."/>
            <person name="Hubbard S.S."/>
            <person name="Banfield J.F."/>
        </authorList>
    </citation>
    <scope>NUCLEOTIDE SEQUENCE [LARGE SCALE GENOMIC DNA]</scope>
</reference>
<dbReference type="SMART" id="SM00487">
    <property type="entry name" value="DEXDc"/>
    <property type="match status" value="1"/>
</dbReference>
<dbReference type="InterPro" id="IPR041471">
    <property type="entry name" value="UvrB_inter"/>
</dbReference>
<dbReference type="InterPro" id="IPR004807">
    <property type="entry name" value="UvrB"/>
</dbReference>
<evidence type="ECO:0000256" key="2">
    <source>
        <dbReference type="ARBA" id="ARBA00008533"/>
    </source>
</evidence>
<evidence type="ECO:0000256" key="3">
    <source>
        <dbReference type="ARBA" id="ARBA00022490"/>
    </source>
</evidence>
<evidence type="ECO:0000256" key="12">
    <source>
        <dbReference type="HAMAP-Rule" id="MF_00204"/>
    </source>
</evidence>
<comment type="domain">
    <text evidence="12">The beta-hairpin motif is involved in DNA binding.</text>
</comment>
<evidence type="ECO:0000256" key="8">
    <source>
        <dbReference type="ARBA" id="ARBA00022881"/>
    </source>
</evidence>
<evidence type="ECO:0000313" key="18">
    <source>
        <dbReference type="Proteomes" id="UP000177171"/>
    </source>
</evidence>
<dbReference type="Gene3D" id="3.40.50.300">
    <property type="entry name" value="P-loop containing nucleotide triphosphate hydrolases"/>
    <property type="match status" value="3"/>
</dbReference>
<dbReference type="InterPro" id="IPR006935">
    <property type="entry name" value="Helicase/UvrB_N"/>
</dbReference>
<evidence type="ECO:0000256" key="9">
    <source>
        <dbReference type="ARBA" id="ARBA00023204"/>
    </source>
</evidence>
<dbReference type="PANTHER" id="PTHR24029">
    <property type="entry name" value="UVRABC SYSTEM PROTEIN B"/>
    <property type="match status" value="1"/>
</dbReference>
<dbReference type="PANTHER" id="PTHR24029:SF0">
    <property type="entry name" value="UVRABC SYSTEM PROTEIN B"/>
    <property type="match status" value="1"/>
</dbReference>
<name>A0A1G2LTJ4_9BACT</name>
<dbReference type="InterPro" id="IPR001943">
    <property type="entry name" value="UVR_dom"/>
</dbReference>
<dbReference type="SMART" id="SM00490">
    <property type="entry name" value="HELICc"/>
    <property type="match status" value="1"/>
</dbReference>
<dbReference type="PROSITE" id="PS50151">
    <property type="entry name" value="UVR"/>
    <property type="match status" value="1"/>
</dbReference>
<feature type="domain" description="Helicase C-terminal" evidence="16">
    <location>
        <begin position="459"/>
        <end position="621"/>
    </location>
</feature>
<dbReference type="InterPro" id="IPR027417">
    <property type="entry name" value="P-loop_NTPase"/>
</dbReference>
<dbReference type="PROSITE" id="PS51194">
    <property type="entry name" value="HELICASE_CTER"/>
    <property type="match status" value="1"/>
</dbReference>
<dbReference type="NCBIfam" id="TIGR00631">
    <property type="entry name" value="uvrb"/>
    <property type="match status" value="1"/>
</dbReference>
<evidence type="ECO:0000256" key="13">
    <source>
        <dbReference type="RuleBase" id="RU003587"/>
    </source>
</evidence>
<dbReference type="NCBIfam" id="NF003673">
    <property type="entry name" value="PRK05298.1"/>
    <property type="match status" value="1"/>
</dbReference>
<comment type="subunit">
    <text evidence="10 12 13">Forms a heterotetramer with UvrA during the search for lesions. Interacts with UvrC in an incision complex.</text>
</comment>
<comment type="function">
    <text evidence="12">The UvrABC repair system catalyzes the recognition and processing of DNA lesions. A damage recognition complex composed of 2 UvrA and 2 UvrB subunits scans DNA for abnormalities. Upon binding of the UvrA(2)B(2) complex to a putative damaged site, the DNA wraps around one UvrB monomer. DNA wrap is dependent on ATP binding by UvrB and probably causes local melting of the DNA helix, facilitating insertion of UvrB beta-hairpin between the DNA strands. Then UvrB probes one DNA strand for the presence of a lesion. If a lesion is found the UvrA subunits dissociate and the UvrB-DNA preincision complex is formed. This complex is subsequently bound by UvrC and the second UvrB is released. If no lesion is found, the DNA wraps around the other UvrB subunit that will check the other stand for damage.</text>
</comment>
<feature type="short sequence motif" description="Beta-hairpin" evidence="12">
    <location>
        <begin position="91"/>
        <end position="114"/>
    </location>
</feature>
<keyword evidence="6 12" id="KW-0228">DNA excision</keyword>
<keyword evidence="8 12" id="KW-0267">Excision nuclease</keyword>
<dbReference type="GO" id="GO:0003677">
    <property type="term" value="F:DNA binding"/>
    <property type="evidence" value="ECO:0007669"/>
    <property type="project" value="UniProtKB-UniRule"/>
</dbReference>
<dbReference type="GO" id="GO:0009380">
    <property type="term" value="C:excinuclease repair complex"/>
    <property type="evidence" value="ECO:0007669"/>
    <property type="project" value="InterPro"/>
</dbReference>
<keyword evidence="5 12" id="KW-0227">DNA damage</keyword>
<dbReference type="Proteomes" id="UP000177171">
    <property type="component" value="Unassembled WGS sequence"/>
</dbReference>
<evidence type="ECO:0000259" key="14">
    <source>
        <dbReference type="PROSITE" id="PS50151"/>
    </source>
</evidence>
<comment type="similarity">
    <text evidence="2 12 13">Belongs to the UvrB family.</text>
</comment>
<evidence type="ECO:0000256" key="5">
    <source>
        <dbReference type="ARBA" id="ARBA00022763"/>
    </source>
</evidence>
<dbReference type="EMBL" id="MHQY01000013">
    <property type="protein sequence ID" value="OHA14169.1"/>
    <property type="molecule type" value="Genomic_DNA"/>
</dbReference>
<keyword evidence="4 12" id="KW-0547">Nucleotide-binding</keyword>
<dbReference type="GO" id="GO:0006289">
    <property type="term" value="P:nucleotide-excision repair"/>
    <property type="evidence" value="ECO:0007669"/>
    <property type="project" value="UniProtKB-UniRule"/>
</dbReference>
<evidence type="ECO:0000256" key="10">
    <source>
        <dbReference type="ARBA" id="ARBA00026033"/>
    </source>
</evidence>
<dbReference type="Gene3D" id="4.10.860.10">
    <property type="entry name" value="UVR domain"/>
    <property type="match status" value="1"/>
</dbReference>
<dbReference type="SUPFAM" id="SSF46600">
    <property type="entry name" value="C-terminal UvrC-binding domain of UvrB"/>
    <property type="match status" value="1"/>
</dbReference>
<evidence type="ECO:0000256" key="1">
    <source>
        <dbReference type="ARBA" id="ARBA00004496"/>
    </source>
</evidence>